<dbReference type="OrthoDB" id="6132182at2759"/>
<dbReference type="PANTHER" id="PTHR11474">
    <property type="entry name" value="TYROSINASE FAMILY MEMBER"/>
    <property type="match status" value="1"/>
</dbReference>
<keyword evidence="2" id="KW-0186">Copper</keyword>
<dbReference type="AlphaFoldDB" id="A0A9W8HUC0"/>
<protein>
    <recommendedName>
        <fullName evidence="4">Tyrosinase copper-binding domain-containing protein</fullName>
    </recommendedName>
</protein>
<dbReference type="Proteomes" id="UP001140094">
    <property type="component" value="Unassembled WGS sequence"/>
</dbReference>
<dbReference type="Pfam" id="PF00264">
    <property type="entry name" value="Tyrosinase"/>
    <property type="match status" value="1"/>
</dbReference>
<dbReference type="GO" id="GO:0046872">
    <property type="term" value="F:metal ion binding"/>
    <property type="evidence" value="ECO:0007669"/>
    <property type="project" value="UniProtKB-KW"/>
</dbReference>
<sequence length="185" mass="21070">MKITSAFVAIAALAGMGVDAQSTCTTNAVRKEIRSLTSAEWTRTQTVMNSMNERGWIQWFAYIHTAYFNVIHNCEFFFPFHRRFLQEFENTGRRFDSNFALPYWDEVRDYANPAASTVLSSRFVGSNGVGSDHCVRDGLQGSATLTYPNSHCLRREYNNGNSINPFYSPEYIRSLLSRSTTMAQL</sequence>
<evidence type="ECO:0000256" key="1">
    <source>
        <dbReference type="ARBA" id="ARBA00022723"/>
    </source>
</evidence>
<comment type="caution">
    <text evidence="5">The sequence shown here is derived from an EMBL/GenBank/DDBJ whole genome shotgun (WGS) entry which is preliminary data.</text>
</comment>
<dbReference type="EMBL" id="JANBUO010001249">
    <property type="protein sequence ID" value="KAJ2799095.1"/>
    <property type="molecule type" value="Genomic_DNA"/>
</dbReference>
<evidence type="ECO:0000256" key="3">
    <source>
        <dbReference type="SAM" id="SignalP"/>
    </source>
</evidence>
<organism evidence="5 6">
    <name type="scientific">Coemansia guatemalensis</name>
    <dbReference type="NCBI Taxonomy" id="2761395"/>
    <lineage>
        <taxon>Eukaryota</taxon>
        <taxon>Fungi</taxon>
        <taxon>Fungi incertae sedis</taxon>
        <taxon>Zoopagomycota</taxon>
        <taxon>Kickxellomycotina</taxon>
        <taxon>Kickxellomycetes</taxon>
        <taxon>Kickxellales</taxon>
        <taxon>Kickxellaceae</taxon>
        <taxon>Coemansia</taxon>
    </lineage>
</organism>
<dbReference type="PANTHER" id="PTHR11474:SF126">
    <property type="entry name" value="TYROSINASE-LIKE PROTEIN TYR-1-RELATED"/>
    <property type="match status" value="1"/>
</dbReference>
<keyword evidence="6" id="KW-1185">Reference proteome</keyword>
<name>A0A9W8HUC0_9FUNG</name>
<feature type="domain" description="Tyrosinase copper-binding" evidence="4">
    <location>
        <begin position="72"/>
        <end position="89"/>
    </location>
</feature>
<feature type="non-terminal residue" evidence="5">
    <location>
        <position position="185"/>
    </location>
</feature>
<evidence type="ECO:0000313" key="5">
    <source>
        <dbReference type="EMBL" id="KAJ2799095.1"/>
    </source>
</evidence>
<dbReference type="InterPro" id="IPR008922">
    <property type="entry name" value="Di-copper_centre_dom_sf"/>
</dbReference>
<reference evidence="5" key="1">
    <citation type="submission" date="2022-07" db="EMBL/GenBank/DDBJ databases">
        <title>Phylogenomic reconstructions and comparative analyses of Kickxellomycotina fungi.</title>
        <authorList>
            <person name="Reynolds N.K."/>
            <person name="Stajich J.E."/>
            <person name="Barry K."/>
            <person name="Grigoriev I.V."/>
            <person name="Crous P."/>
            <person name="Smith M.E."/>
        </authorList>
    </citation>
    <scope>NUCLEOTIDE SEQUENCE</scope>
    <source>
        <strain evidence="5">NRRL 1565</strain>
    </source>
</reference>
<evidence type="ECO:0000313" key="6">
    <source>
        <dbReference type="Proteomes" id="UP001140094"/>
    </source>
</evidence>
<gene>
    <name evidence="5" type="ORF">H4R20_004565</name>
</gene>
<dbReference type="InterPro" id="IPR050316">
    <property type="entry name" value="Tyrosinase/Hemocyanin"/>
</dbReference>
<proteinExistence type="predicted"/>
<dbReference type="SUPFAM" id="SSF48056">
    <property type="entry name" value="Di-copper centre-containing domain"/>
    <property type="match status" value="1"/>
</dbReference>
<dbReference type="InterPro" id="IPR002227">
    <property type="entry name" value="Tyrosinase_Cu-bd"/>
</dbReference>
<feature type="chain" id="PRO_5040992643" description="Tyrosinase copper-binding domain-containing protein" evidence="3">
    <location>
        <begin position="21"/>
        <end position="185"/>
    </location>
</feature>
<feature type="signal peptide" evidence="3">
    <location>
        <begin position="1"/>
        <end position="20"/>
    </location>
</feature>
<keyword evidence="3" id="KW-0732">Signal</keyword>
<evidence type="ECO:0000256" key="2">
    <source>
        <dbReference type="ARBA" id="ARBA00023008"/>
    </source>
</evidence>
<dbReference type="PROSITE" id="PS00497">
    <property type="entry name" value="TYROSINASE_1"/>
    <property type="match status" value="1"/>
</dbReference>
<accession>A0A9W8HUC0</accession>
<dbReference type="Gene3D" id="1.10.1280.10">
    <property type="entry name" value="Di-copper center containing domain from catechol oxidase"/>
    <property type="match status" value="1"/>
</dbReference>
<keyword evidence="1" id="KW-0479">Metal-binding</keyword>
<evidence type="ECO:0000259" key="4">
    <source>
        <dbReference type="PROSITE" id="PS00497"/>
    </source>
</evidence>
<dbReference type="GO" id="GO:0016491">
    <property type="term" value="F:oxidoreductase activity"/>
    <property type="evidence" value="ECO:0007669"/>
    <property type="project" value="InterPro"/>
</dbReference>